<dbReference type="EMBL" id="LCYG01000003">
    <property type="protein sequence ID" value="KLK95027.1"/>
    <property type="molecule type" value="Genomic_DNA"/>
</dbReference>
<comment type="caution">
    <text evidence="3">The sequence shown here is derived from an EMBL/GenBank/DDBJ whole genome shotgun (WGS) entry which is preliminary data.</text>
</comment>
<dbReference type="PATRIC" id="fig|1225564.3.peg.3175"/>
<dbReference type="InterPro" id="IPR003673">
    <property type="entry name" value="CoA-Trfase_fam_III"/>
</dbReference>
<dbReference type="AlphaFoldDB" id="A0A0H1RQT0"/>
<evidence type="ECO:0000313" key="3">
    <source>
        <dbReference type="EMBL" id="KLK95027.1"/>
    </source>
</evidence>
<dbReference type="GO" id="GO:0008410">
    <property type="term" value="F:CoA-transferase activity"/>
    <property type="evidence" value="ECO:0007669"/>
    <property type="project" value="TreeGrafter"/>
</dbReference>
<dbReference type="Gene3D" id="3.40.50.10540">
    <property type="entry name" value="Crotonobetainyl-coa:carnitine coa-transferase, domain 1"/>
    <property type="match status" value="1"/>
</dbReference>
<dbReference type="OrthoDB" id="9806585at2"/>
<dbReference type="PANTHER" id="PTHR48207">
    <property type="entry name" value="SUCCINATE--HYDROXYMETHYLGLUTARATE COA-TRANSFERASE"/>
    <property type="match status" value="1"/>
</dbReference>
<protein>
    <submittedName>
        <fullName evidence="3">CoA-transferase</fullName>
    </submittedName>
</protein>
<feature type="region of interest" description="Disordered" evidence="2">
    <location>
        <begin position="366"/>
        <end position="390"/>
    </location>
</feature>
<dbReference type="SUPFAM" id="SSF89796">
    <property type="entry name" value="CoA-transferase family III (CaiB/BaiF)"/>
    <property type="match status" value="1"/>
</dbReference>
<evidence type="ECO:0000256" key="1">
    <source>
        <dbReference type="ARBA" id="ARBA00022679"/>
    </source>
</evidence>
<dbReference type="InterPro" id="IPR050483">
    <property type="entry name" value="CoA-transferase_III_domain"/>
</dbReference>
<evidence type="ECO:0000313" key="4">
    <source>
        <dbReference type="Proteomes" id="UP000035489"/>
    </source>
</evidence>
<dbReference type="InterPro" id="IPR023606">
    <property type="entry name" value="CoA-Trfase_III_dom_1_sf"/>
</dbReference>
<name>A0A0H1RQT0_9HYPH</name>
<reference evidence="3 4" key="1">
    <citation type="submission" date="2015-05" db="EMBL/GenBank/DDBJ databases">
        <title>Draft genome sequence of Microvirga vignae strain BR3299, a novel nitrogen fixing bacteria isolated from Brazil semi-aired region.</title>
        <authorList>
            <person name="Zilli J.E."/>
            <person name="Passos S.R."/>
            <person name="Leite J."/>
            <person name="Baldani J.I."/>
            <person name="Xavier G.R."/>
            <person name="Rumjaneck N.G."/>
            <person name="Simoes-Araujo J.L."/>
        </authorList>
    </citation>
    <scope>NUCLEOTIDE SEQUENCE [LARGE SCALE GENOMIC DNA]</scope>
    <source>
        <strain evidence="3 4">BR3299</strain>
    </source>
</reference>
<dbReference type="Proteomes" id="UP000035489">
    <property type="component" value="Unassembled WGS sequence"/>
</dbReference>
<dbReference type="PANTHER" id="PTHR48207:SF3">
    <property type="entry name" value="SUCCINATE--HYDROXYMETHYLGLUTARATE COA-TRANSFERASE"/>
    <property type="match status" value="1"/>
</dbReference>
<dbReference type="InterPro" id="IPR044855">
    <property type="entry name" value="CoA-Trfase_III_dom3_sf"/>
</dbReference>
<gene>
    <name evidence="3" type="ORF">AA309_00415</name>
</gene>
<dbReference type="Gene3D" id="3.30.1540.10">
    <property type="entry name" value="formyl-coa transferase, domain 3"/>
    <property type="match status" value="1"/>
</dbReference>
<dbReference type="STRING" id="1225564.AA309_00415"/>
<keyword evidence="4" id="KW-1185">Reference proteome</keyword>
<dbReference type="RefSeq" id="WP_047187077.1">
    <property type="nucleotide sequence ID" value="NZ_LCYG01000003.1"/>
</dbReference>
<dbReference type="Pfam" id="PF02515">
    <property type="entry name" value="CoA_transf_3"/>
    <property type="match status" value="1"/>
</dbReference>
<sequence>MKPLAGLKVLELARILAGPWVGQLLADLGADVVKVERPGAGDDTRGWGPPFVEAADGGDLSAAYFHSCNRGKRSIAVDFESAEGQALVRKLAAHADVVIENFKVGGLKKYGLDYESLKAVNPRLVYCSITGFGQNGPYASRAGYDFMIQGLGGIMDLTGDPQGEPQKIGVAYVDIFTGVYSVVGILAALRRRDQTGECAHLDMALLDVQTSVLANQAMNYLASGKSPRRMGNAHPNIVPYQVFPVADGHVIVAVGNDGQFSRFVAVLGNPELAQDERFSTNAGRVRHRAELVPLLTELTLKSTREALLSALEKQGVPAGPINTVADVFADPQVVARGMKIDLPSPVAKGGAIPSVRSPIVMNGEPMAAARPSPRLGEHTDEVLNDPSWMA</sequence>
<proteinExistence type="predicted"/>
<keyword evidence="1 3" id="KW-0808">Transferase</keyword>
<organism evidence="3 4">
    <name type="scientific">Microvirga vignae</name>
    <dbReference type="NCBI Taxonomy" id="1225564"/>
    <lineage>
        <taxon>Bacteria</taxon>
        <taxon>Pseudomonadati</taxon>
        <taxon>Pseudomonadota</taxon>
        <taxon>Alphaproteobacteria</taxon>
        <taxon>Hyphomicrobiales</taxon>
        <taxon>Methylobacteriaceae</taxon>
        <taxon>Microvirga</taxon>
    </lineage>
</organism>
<accession>A0A0H1RQT0</accession>
<evidence type="ECO:0000256" key="2">
    <source>
        <dbReference type="SAM" id="MobiDB-lite"/>
    </source>
</evidence>